<gene>
    <name evidence="2" type="ORF">Y1Q_0008069</name>
</gene>
<dbReference type="SUPFAM" id="SSF56672">
    <property type="entry name" value="DNA/RNA polymerases"/>
    <property type="match status" value="1"/>
</dbReference>
<evidence type="ECO:0000313" key="2">
    <source>
        <dbReference type="EMBL" id="KYO35508.1"/>
    </source>
</evidence>
<sequence>MVALARLTVSVETRAEEVSQEKIVHQGQISRLLYESQTDACNHIVGVVLTQETEGVECPIAYASKKLNPQKQRLSIYSFYYLCIEKLWETFEDELTW</sequence>
<dbReference type="AlphaFoldDB" id="A0A151NFE2"/>
<dbReference type="Pfam" id="PF17919">
    <property type="entry name" value="RT_RNaseH_2"/>
    <property type="match status" value="1"/>
</dbReference>
<proteinExistence type="predicted"/>
<feature type="domain" description="Reverse transcriptase/retrotransposon-derived protein RNase H-like" evidence="1">
    <location>
        <begin position="35"/>
        <end position="93"/>
    </location>
</feature>
<dbReference type="EMBL" id="AKHW03003201">
    <property type="protein sequence ID" value="KYO35508.1"/>
    <property type="molecule type" value="Genomic_DNA"/>
</dbReference>
<evidence type="ECO:0000313" key="3">
    <source>
        <dbReference type="Proteomes" id="UP000050525"/>
    </source>
</evidence>
<protein>
    <recommendedName>
        <fullName evidence="1">Reverse transcriptase/retrotransposon-derived protein RNase H-like domain-containing protein</fullName>
    </recommendedName>
</protein>
<name>A0A151NFE2_ALLMI</name>
<accession>A0A151NFE2</accession>
<organism evidence="2 3">
    <name type="scientific">Alligator mississippiensis</name>
    <name type="common">American alligator</name>
    <dbReference type="NCBI Taxonomy" id="8496"/>
    <lineage>
        <taxon>Eukaryota</taxon>
        <taxon>Metazoa</taxon>
        <taxon>Chordata</taxon>
        <taxon>Craniata</taxon>
        <taxon>Vertebrata</taxon>
        <taxon>Euteleostomi</taxon>
        <taxon>Archelosauria</taxon>
        <taxon>Archosauria</taxon>
        <taxon>Crocodylia</taxon>
        <taxon>Alligatoridae</taxon>
        <taxon>Alligatorinae</taxon>
        <taxon>Alligator</taxon>
    </lineage>
</organism>
<evidence type="ECO:0000259" key="1">
    <source>
        <dbReference type="Pfam" id="PF17919"/>
    </source>
</evidence>
<keyword evidence="3" id="KW-1185">Reference proteome</keyword>
<dbReference type="InterPro" id="IPR041577">
    <property type="entry name" value="RT_RNaseH_2"/>
</dbReference>
<dbReference type="Proteomes" id="UP000050525">
    <property type="component" value="Unassembled WGS sequence"/>
</dbReference>
<reference evidence="2 3" key="1">
    <citation type="journal article" date="2012" name="Genome Biol.">
        <title>Sequencing three crocodilian genomes to illuminate the evolution of archosaurs and amniotes.</title>
        <authorList>
            <person name="St John J.A."/>
            <person name="Braun E.L."/>
            <person name="Isberg S.R."/>
            <person name="Miles L.G."/>
            <person name="Chong A.Y."/>
            <person name="Gongora J."/>
            <person name="Dalzell P."/>
            <person name="Moran C."/>
            <person name="Bed'hom B."/>
            <person name="Abzhanov A."/>
            <person name="Burgess S.C."/>
            <person name="Cooksey A.M."/>
            <person name="Castoe T.A."/>
            <person name="Crawford N.G."/>
            <person name="Densmore L.D."/>
            <person name="Drew J.C."/>
            <person name="Edwards S.V."/>
            <person name="Faircloth B.C."/>
            <person name="Fujita M.K."/>
            <person name="Greenwold M.J."/>
            <person name="Hoffmann F.G."/>
            <person name="Howard J.M."/>
            <person name="Iguchi T."/>
            <person name="Janes D.E."/>
            <person name="Khan S.Y."/>
            <person name="Kohno S."/>
            <person name="de Koning A.J."/>
            <person name="Lance S.L."/>
            <person name="McCarthy F.M."/>
            <person name="McCormack J.E."/>
            <person name="Merchant M.E."/>
            <person name="Peterson D.G."/>
            <person name="Pollock D.D."/>
            <person name="Pourmand N."/>
            <person name="Raney B.J."/>
            <person name="Roessler K.A."/>
            <person name="Sanford J.R."/>
            <person name="Sawyer R.H."/>
            <person name="Schmidt C.J."/>
            <person name="Triplett E.W."/>
            <person name="Tuberville T.D."/>
            <person name="Venegas-Anaya M."/>
            <person name="Howard J.T."/>
            <person name="Jarvis E.D."/>
            <person name="Guillette L.J.Jr."/>
            <person name="Glenn T.C."/>
            <person name="Green R.E."/>
            <person name="Ray D.A."/>
        </authorList>
    </citation>
    <scope>NUCLEOTIDE SEQUENCE [LARGE SCALE GENOMIC DNA]</scope>
    <source>
        <strain evidence="2">KSC_2009_1</strain>
    </source>
</reference>
<dbReference type="Gene3D" id="3.10.20.370">
    <property type="match status" value="1"/>
</dbReference>
<dbReference type="InterPro" id="IPR043502">
    <property type="entry name" value="DNA/RNA_pol_sf"/>
</dbReference>
<comment type="caution">
    <text evidence="2">The sequence shown here is derived from an EMBL/GenBank/DDBJ whole genome shotgun (WGS) entry which is preliminary data.</text>
</comment>